<accession>A0A9P0CHL6</accession>
<gene>
    <name evidence="3" type="ORF">PSYICH_LOCUS1322</name>
</gene>
<dbReference type="EMBL" id="OV651813">
    <property type="protein sequence ID" value="CAH1099495.1"/>
    <property type="molecule type" value="Genomic_DNA"/>
</dbReference>
<proteinExistence type="predicted"/>
<organism evidence="3 4">
    <name type="scientific">Psylliodes chrysocephalus</name>
    <dbReference type="NCBI Taxonomy" id="3402493"/>
    <lineage>
        <taxon>Eukaryota</taxon>
        <taxon>Metazoa</taxon>
        <taxon>Ecdysozoa</taxon>
        <taxon>Arthropoda</taxon>
        <taxon>Hexapoda</taxon>
        <taxon>Insecta</taxon>
        <taxon>Pterygota</taxon>
        <taxon>Neoptera</taxon>
        <taxon>Endopterygota</taxon>
        <taxon>Coleoptera</taxon>
        <taxon>Polyphaga</taxon>
        <taxon>Cucujiformia</taxon>
        <taxon>Chrysomeloidea</taxon>
        <taxon>Chrysomelidae</taxon>
        <taxon>Galerucinae</taxon>
        <taxon>Alticini</taxon>
        <taxon>Psylliodes</taxon>
    </lineage>
</organism>
<evidence type="ECO:0000256" key="2">
    <source>
        <dbReference type="SAM" id="SignalP"/>
    </source>
</evidence>
<reference evidence="3" key="1">
    <citation type="submission" date="2022-01" db="EMBL/GenBank/DDBJ databases">
        <authorList>
            <person name="King R."/>
        </authorList>
    </citation>
    <scope>NUCLEOTIDE SEQUENCE</scope>
</reference>
<keyword evidence="2" id="KW-0732">Signal</keyword>
<feature type="signal peptide" evidence="2">
    <location>
        <begin position="1"/>
        <end position="19"/>
    </location>
</feature>
<keyword evidence="4" id="KW-1185">Reference proteome</keyword>
<dbReference type="Proteomes" id="UP001153636">
    <property type="component" value="Chromosome 1"/>
</dbReference>
<evidence type="ECO:0000256" key="1">
    <source>
        <dbReference type="SAM" id="MobiDB-lite"/>
    </source>
</evidence>
<evidence type="ECO:0000313" key="4">
    <source>
        <dbReference type="Proteomes" id="UP001153636"/>
    </source>
</evidence>
<feature type="compositionally biased region" description="Polar residues" evidence="1">
    <location>
        <begin position="71"/>
        <end position="86"/>
    </location>
</feature>
<feature type="chain" id="PRO_5040399282" evidence="2">
    <location>
        <begin position="20"/>
        <end position="185"/>
    </location>
</feature>
<protein>
    <submittedName>
        <fullName evidence="3">Uncharacterized protein</fullName>
    </submittedName>
</protein>
<name>A0A9P0CHL6_9CUCU</name>
<sequence length="185" mass="21229">MCRSAWTIIFLNFLALAVSTPVLRKKLTEEAETSLDRFLNLYLGQVEKVNGVPEDDLYETMQGDEPHEQNTIHQIGPNSNFGDNRNLTSSEYSRAMRNSCTYIIYLLVQPIELWQRELHKTPLFLHTHLLFKHFLVHAHRTNPCPPTIDAYEFAARKDTDASATSSISKKVVLMVQFDFDCIAVI</sequence>
<feature type="region of interest" description="Disordered" evidence="1">
    <location>
        <begin position="67"/>
        <end position="86"/>
    </location>
</feature>
<dbReference type="AlphaFoldDB" id="A0A9P0CHL6"/>
<evidence type="ECO:0000313" key="3">
    <source>
        <dbReference type="EMBL" id="CAH1099495.1"/>
    </source>
</evidence>